<dbReference type="Pfam" id="PF01368">
    <property type="entry name" value="DHH"/>
    <property type="match status" value="1"/>
</dbReference>
<keyword evidence="5 9" id="KW-0269">Exonuclease</keyword>
<sequence length="570" mass="63538">MWEKANMPISAQQLMEAGYPALSAIVMGKAGIASEADAEVFLHSTTVHDPAKIRNIDAVSDLIWDHIYSGKKICIFGDYDADGITGAAILYLALRRLGAKVVVRLPDRIEEGYGISLQAIDEQLELGAELFVTIDNGIRAVHEIEAIKKQGKKSIVLDHHLPGETLPEPDAMIDLWIPGETYPFQELTGAGLAWKVACYLLTQVSEYDYGMSLVDLAAIGTIADVAPLIGENRAIVKRALADMRNCWYARYGVKYIYGKPMDYITAEDIAFRIAPCINASGRLYAKGAELPLLLLLENNEEIADLLAGKVIEANEKRKKIQRECYEQMKQEAERRIAAGDKILVLYAPFAPSGVVGLIAGDLKEEYHRPCIVFAPKSDGTGQVIWCGSGRSIKAYHLLNGLNRCSDLFLHYGGHELAAGMSISADETMLEELRARLNEDASYLTEEDMQPVRQWDIAITEMDLTEELYEEMNCLEPFGTGVERPIFKMTLHVKSKNNKSYEIMGTDKKHLRLYCDSYQAVGFSLAEKYLQTELPGVMTGYGYPSENHYRGQTYKQFTLLDFEADQAQKGK</sequence>
<proteinExistence type="inferred from homology"/>
<dbReference type="GO" id="GO:0003676">
    <property type="term" value="F:nucleic acid binding"/>
    <property type="evidence" value="ECO:0007669"/>
    <property type="project" value="InterPro"/>
</dbReference>
<comment type="similarity">
    <text evidence="1">Belongs to the RecJ family.</text>
</comment>
<evidence type="ECO:0000256" key="5">
    <source>
        <dbReference type="ARBA" id="ARBA00022839"/>
    </source>
</evidence>
<dbReference type="Pfam" id="PF02272">
    <property type="entry name" value="DHHA1"/>
    <property type="match status" value="1"/>
</dbReference>
<dbReference type="GO" id="GO:0008409">
    <property type="term" value="F:5'-3' exonuclease activity"/>
    <property type="evidence" value="ECO:0007669"/>
    <property type="project" value="InterPro"/>
</dbReference>
<evidence type="ECO:0000313" key="9">
    <source>
        <dbReference type="EMBL" id="HIS32110.1"/>
    </source>
</evidence>
<reference evidence="9" key="1">
    <citation type="submission" date="2020-10" db="EMBL/GenBank/DDBJ databases">
        <authorList>
            <person name="Gilroy R."/>
        </authorList>
    </citation>
    <scope>NUCLEOTIDE SEQUENCE</scope>
    <source>
        <strain evidence="9">CHK190-19873</strain>
    </source>
</reference>
<dbReference type="NCBIfam" id="TIGR00644">
    <property type="entry name" value="recJ"/>
    <property type="match status" value="1"/>
</dbReference>
<evidence type="ECO:0000259" key="7">
    <source>
        <dbReference type="Pfam" id="PF02272"/>
    </source>
</evidence>
<evidence type="ECO:0000259" key="8">
    <source>
        <dbReference type="Pfam" id="PF17768"/>
    </source>
</evidence>
<evidence type="ECO:0000256" key="2">
    <source>
        <dbReference type="ARBA" id="ARBA00019841"/>
    </source>
</evidence>
<dbReference type="InterPro" id="IPR041122">
    <property type="entry name" value="RecJ_OB"/>
</dbReference>
<dbReference type="Gene3D" id="3.90.1640.30">
    <property type="match status" value="1"/>
</dbReference>
<dbReference type="EMBL" id="DVIQ01000070">
    <property type="protein sequence ID" value="HIS32110.1"/>
    <property type="molecule type" value="Genomic_DNA"/>
</dbReference>
<dbReference type="Proteomes" id="UP000823935">
    <property type="component" value="Unassembled WGS sequence"/>
</dbReference>
<organism evidence="9 10">
    <name type="scientific">Candidatus Limivivens intestinipullorum</name>
    <dbReference type="NCBI Taxonomy" id="2840858"/>
    <lineage>
        <taxon>Bacteria</taxon>
        <taxon>Bacillati</taxon>
        <taxon>Bacillota</taxon>
        <taxon>Clostridia</taxon>
        <taxon>Lachnospirales</taxon>
        <taxon>Lachnospiraceae</taxon>
        <taxon>Lachnospiraceae incertae sedis</taxon>
        <taxon>Candidatus Limivivens</taxon>
    </lineage>
</organism>
<dbReference type="PANTHER" id="PTHR30255:SF2">
    <property type="entry name" value="SINGLE-STRANDED-DNA-SPECIFIC EXONUCLEASE RECJ"/>
    <property type="match status" value="1"/>
</dbReference>
<dbReference type="AlphaFoldDB" id="A0A9D1ETQ8"/>
<dbReference type="InterPro" id="IPR004610">
    <property type="entry name" value="RecJ"/>
</dbReference>
<protein>
    <recommendedName>
        <fullName evidence="2">Single-stranded-DNA-specific exonuclease RecJ</fullName>
    </recommendedName>
</protein>
<evidence type="ECO:0000256" key="3">
    <source>
        <dbReference type="ARBA" id="ARBA00022722"/>
    </source>
</evidence>
<comment type="caution">
    <text evidence="9">The sequence shown here is derived from an EMBL/GenBank/DDBJ whole genome shotgun (WGS) entry which is preliminary data.</text>
</comment>
<dbReference type="SUPFAM" id="SSF64182">
    <property type="entry name" value="DHH phosphoesterases"/>
    <property type="match status" value="1"/>
</dbReference>
<dbReference type="InterPro" id="IPR051673">
    <property type="entry name" value="SSDNA_exonuclease_RecJ"/>
</dbReference>
<dbReference type="GO" id="GO:0006310">
    <property type="term" value="P:DNA recombination"/>
    <property type="evidence" value="ECO:0007669"/>
    <property type="project" value="InterPro"/>
</dbReference>
<name>A0A9D1ETQ8_9FIRM</name>
<feature type="domain" description="RecJ OB" evidence="8">
    <location>
        <begin position="455"/>
        <end position="559"/>
    </location>
</feature>
<dbReference type="PANTHER" id="PTHR30255">
    <property type="entry name" value="SINGLE-STRANDED-DNA-SPECIFIC EXONUCLEASE RECJ"/>
    <property type="match status" value="1"/>
</dbReference>
<dbReference type="Gene3D" id="3.10.310.30">
    <property type="match status" value="1"/>
</dbReference>
<reference evidence="9" key="2">
    <citation type="journal article" date="2021" name="PeerJ">
        <title>Extensive microbial diversity within the chicken gut microbiome revealed by metagenomics and culture.</title>
        <authorList>
            <person name="Gilroy R."/>
            <person name="Ravi A."/>
            <person name="Getino M."/>
            <person name="Pursley I."/>
            <person name="Horton D.L."/>
            <person name="Alikhan N.F."/>
            <person name="Baker D."/>
            <person name="Gharbi K."/>
            <person name="Hall N."/>
            <person name="Watson M."/>
            <person name="Adriaenssens E.M."/>
            <person name="Foster-Nyarko E."/>
            <person name="Jarju S."/>
            <person name="Secka A."/>
            <person name="Antonio M."/>
            <person name="Oren A."/>
            <person name="Chaudhuri R.R."/>
            <person name="La Ragione R."/>
            <person name="Hildebrand F."/>
            <person name="Pallen M.J."/>
        </authorList>
    </citation>
    <scope>NUCLEOTIDE SEQUENCE</scope>
    <source>
        <strain evidence="9">CHK190-19873</strain>
    </source>
</reference>
<dbReference type="InterPro" id="IPR003156">
    <property type="entry name" value="DHHA1_dom"/>
</dbReference>
<dbReference type="Pfam" id="PF17768">
    <property type="entry name" value="RecJ_OB"/>
    <property type="match status" value="1"/>
</dbReference>
<evidence type="ECO:0000256" key="4">
    <source>
        <dbReference type="ARBA" id="ARBA00022801"/>
    </source>
</evidence>
<feature type="domain" description="DDH" evidence="6">
    <location>
        <begin position="72"/>
        <end position="221"/>
    </location>
</feature>
<accession>A0A9D1ETQ8</accession>
<dbReference type="GO" id="GO:0006281">
    <property type="term" value="P:DNA repair"/>
    <property type="evidence" value="ECO:0007669"/>
    <property type="project" value="InterPro"/>
</dbReference>
<evidence type="ECO:0000256" key="1">
    <source>
        <dbReference type="ARBA" id="ARBA00005915"/>
    </source>
</evidence>
<feature type="domain" description="DHHA1" evidence="7">
    <location>
        <begin position="340"/>
        <end position="438"/>
    </location>
</feature>
<gene>
    <name evidence="9" type="primary">recJ</name>
    <name evidence="9" type="ORF">IAB44_11280</name>
</gene>
<keyword evidence="4" id="KW-0378">Hydrolase</keyword>
<dbReference type="InterPro" id="IPR001667">
    <property type="entry name" value="DDH_dom"/>
</dbReference>
<keyword evidence="3" id="KW-0540">Nuclease</keyword>
<evidence type="ECO:0000313" key="10">
    <source>
        <dbReference type="Proteomes" id="UP000823935"/>
    </source>
</evidence>
<evidence type="ECO:0000259" key="6">
    <source>
        <dbReference type="Pfam" id="PF01368"/>
    </source>
</evidence>
<dbReference type="InterPro" id="IPR038763">
    <property type="entry name" value="DHH_sf"/>
</dbReference>